<dbReference type="Proteomes" id="UP000294678">
    <property type="component" value="Unassembled WGS sequence"/>
</dbReference>
<dbReference type="GO" id="GO:0005524">
    <property type="term" value="F:ATP binding"/>
    <property type="evidence" value="ECO:0007669"/>
    <property type="project" value="InterPro"/>
</dbReference>
<dbReference type="InterPro" id="IPR006321">
    <property type="entry name" value="PilT/PilU"/>
</dbReference>
<evidence type="ECO:0000313" key="4">
    <source>
        <dbReference type="Proteomes" id="UP000294678"/>
    </source>
</evidence>
<dbReference type="AlphaFoldDB" id="A0AA46I5D3"/>
<organism evidence="3 4">
    <name type="scientific">Hypnocyclicus thermotrophus</name>
    <dbReference type="NCBI Taxonomy" id="1627895"/>
    <lineage>
        <taxon>Bacteria</taxon>
        <taxon>Fusobacteriati</taxon>
        <taxon>Fusobacteriota</taxon>
        <taxon>Fusobacteriia</taxon>
        <taxon>Fusobacteriales</taxon>
        <taxon>Fusobacteriaceae</taxon>
        <taxon>Hypnocyclicus</taxon>
    </lineage>
</organism>
<evidence type="ECO:0000259" key="2">
    <source>
        <dbReference type="PROSITE" id="PS00662"/>
    </source>
</evidence>
<dbReference type="Gene3D" id="3.40.50.300">
    <property type="entry name" value="P-loop containing nucleotide triphosphate hydrolases"/>
    <property type="match status" value="1"/>
</dbReference>
<keyword evidence="4" id="KW-1185">Reference proteome</keyword>
<dbReference type="PROSITE" id="PS00662">
    <property type="entry name" value="T2SP_E"/>
    <property type="match status" value="1"/>
</dbReference>
<gene>
    <name evidence="3" type="ORF">EV215_1942</name>
</gene>
<comment type="caution">
    <text evidence="3">The sequence shown here is derived from an EMBL/GenBank/DDBJ whole genome shotgun (WGS) entry which is preliminary data.</text>
</comment>
<dbReference type="InterPro" id="IPR027417">
    <property type="entry name" value="P-loop_NTPase"/>
</dbReference>
<dbReference type="CDD" id="cd01131">
    <property type="entry name" value="PilT"/>
    <property type="match status" value="1"/>
</dbReference>
<protein>
    <submittedName>
        <fullName evidence="3">Twitching motility protein PilT</fullName>
    </submittedName>
</protein>
<sequence length="359" mass="40513">MTMLEILQKAREEGASDIHIIAGRAPVYRIKGKIESFSEERLMPDNVKELIYSILNEEQRAKFEMDKELDFSFGIKGMGRYRANIHYQRGTIAAALRSINTEIPTIEELNLPETLNKFCELKNGIVLVTGPTGSGKSTTLAAMINKINKEQKSHIITIEDPIEYLHRHQNSIIEQREVGTDTDSFSRALKYALRQDPDVILIGELRDLETIEAALTAAETGHLVFATLHTRDAASTIDRIVDVFSHDQQQQIRLQLSNSLKGVISQQLIPKKDNSGMALAYELLVGTPAIANLIREAKTHQIYSMLETGKKYGMRTMESILRDLVSRNIIDETEMIKRLRDGSFLNSKSMSSGGWNNFY</sequence>
<evidence type="ECO:0000313" key="3">
    <source>
        <dbReference type="EMBL" id="TDT67935.1"/>
    </source>
</evidence>
<feature type="domain" description="Bacterial type II secretion system protein E" evidence="2">
    <location>
        <begin position="193"/>
        <end position="207"/>
    </location>
</feature>
<dbReference type="SMART" id="SM00382">
    <property type="entry name" value="AAA"/>
    <property type="match status" value="1"/>
</dbReference>
<reference evidence="3 4" key="1">
    <citation type="submission" date="2019-03" db="EMBL/GenBank/DDBJ databases">
        <title>Genomic Encyclopedia of Type Strains, Phase IV (KMG-IV): sequencing the most valuable type-strain genomes for metagenomic binning, comparative biology and taxonomic classification.</title>
        <authorList>
            <person name="Goeker M."/>
        </authorList>
    </citation>
    <scope>NUCLEOTIDE SEQUENCE [LARGE SCALE GENOMIC DNA]</scope>
    <source>
        <strain evidence="3 4">DSM 100055</strain>
    </source>
</reference>
<accession>A0AA46I5D3</accession>
<dbReference type="PANTHER" id="PTHR30486">
    <property type="entry name" value="TWITCHING MOTILITY PROTEIN PILT"/>
    <property type="match status" value="1"/>
</dbReference>
<dbReference type="NCBIfam" id="TIGR01420">
    <property type="entry name" value="pilT_fam"/>
    <property type="match status" value="1"/>
</dbReference>
<dbReference type="EMBL" id="SOBG01000009">
    <property type="protein sequence ID" value="TDT67935.1"/>
    <property type="molecule type" value="Genomic_DNA"/>
</dbReference>
<dbReference type="Pfam" id="PF00437">
    <property type="entry name" value="T2SSE"/>
    <property type="match status" value="1"/>
</dbReference>
<proteinExistence type="inferred from homology"/>
<dbReference type="InterPro" id="IPR050921">
    <property type="entry name" value="T4SS_GSP_E_ATPase"/>
</dbReference>
<dbReference type="InterPro" id="IPR001482">
    <property type="entry name" value="T2SS/T4SS_dom"/>
</dbReference>
<comment type="similarity">
    <text evidence="1">Belongs to the GSP E family.</text>
</comment>
<dbReference type="Gene3D" id="3.30.450.90">
    <property type="match status" value="1"/>
</dbReference>
<evidence type="ECO:0000256" key="1">
    <source>
        <dbReference type="ARBA" id="ARBA00006611"/>
    </source>
</evidence>
<dbReference type="InterPro" id="IPR003593">
    <property type="entry name" value="AAA+_ATPase"/>
</dbReference>
<dbReference type="SUPFAM" id="SSF52540">
    <property type="entry name" value="P-loop containing nucleoside triphosphate hydrolases"/>
    <property type="match status" value="1"/>
</dbReference>
<name>A0AA46I5D3_9FUSO</name>
<dbReference type="GO" id="GO:0016887">
    <property type="term" value="F:ATP hydrolysis activity"/>
    <property type="evidence" value="ECO:0007669"/>
    <property type="project" value="InterPro"/>
</dbReference>